<sequence>VYYASVNKSGRDGSATSDVGCYFELKFSLHFMVFLIFLGFIDEPFWTNTHKNSRHFYNLHNTSTALPFQHHGHFYPHNIYLLLFYWNILYRCFHNNYYYVTSISYPFLYISFKFTFSTLP</sequence>
<organism evidence="2 3">
    <name type="scientific">Diploptera punctata</name>
    <name type="common">Pacific beetle cockroach</name>
    <dbReference type="NCBI Taxonomy" id="6984"/>
    <lineage>
        <taxon>Eukaryota</taxon>
        <taxon>Metazoa</taxon>
        <taxon>Ecdysozoa</taxon>
        <taxon>Arthropoda</taxon>
        <taxon>Hexapoda</taxon>
        <taxon>Insecta</taxon>
        <taxon>Pterygota</taxon>
        <taxon>Neoptera</taxon>
        <taxon>Polyneoptera</taxon>
        <taxon>Dictyoptera</taxon>
        <taxon>Blattodea</taxon>
        <taxon>Blaberoidea</taxon>
        <taxon>Blaberidae</taxon>
        <taxon>Diplopterinae</taxon>
        <taxon>Diploptera</taxon>
    </lineage>
</organism>
<dbReference type="Proteomes" id="UP001233999">
    <property type="component" value="Unassembled WGS sequence"/>
</dbReference>
<keyword evidence="1" id="KW-1133">Transmembrane helix</keyword>
<comment type="caution">
    <text evidence="2">The sequence shown here is derived from an EMBL/GenBank/DDBJ whole genome shotgun (WGS) entry which is preliminary data.</text>
</comment>
<keyword evidence="3" id="KW-1185">Reference proteome</keyword>
<protein>
    <submittedName>
        <fullName evidence="2">Uncharacterized protein</fullName>
    </submittedName>
</protein>
<dbReference type="AlphaFoldDB" id="A0AAD7ZAA5"/>
<gene>
    <name evidence="2" type="ORF">L9F63_025429</name>
</gene>
<evidence type="ECO:0000256" key="1">
    <source>
        <dbReference type="SAM" id="Phobius"/>
    </source>
</evidence>
<reference evidence="2" key="1">
    <citation type="journal article" date="2023" name="IScience">
        <title>Live-bearing cockroach genome reveals convergent evolutionary mechanisms linked to viviparity in insects and beyond.</title>
        <authorList>
            <person name="Fouks B."/>
            <person name="Harrison M.C."/>
            <person name="Mikhailova A.A."/>
            <person name="Marchal E."/>
            <person name="English S."/>
            <person name="Carruthers M."/>
            <person name="Jennings E.C."/>
            <person name="Chiamaka E.L."/>
            <person name="Frigard R.A."/>
            <person name="Pippel M."/>
            <person name="Attardo G.M."/>
            <person name="Benoit J.B."/>
            <person name="Bornberg-Bauer E."/>
            <person name="Tobe S.S."/>
        </authorList>
    </citation>
    <scope>NUCLEOTIDE SEQUENCE</scope>
    <source>
        <strain evidence="2">Stay&amp;Tobe</strain>
    </source>
</reference>
<feature type="transmembrane region" description="Helical" evidence="1">
    <location>
        <begin position="27"/>
        <end position="46"/>
    </location>
</feature>
<reference evidence="2" key="2">
    <citation type="submission" date="2023-05" db="EMBL/GenBank/DDBJ databases">
        <authorList>
            <person name="Fouks B."/>
        </authorList>
    </citation>
    <scope>NUCLEOTIDE SEQUENCE</scope>
    <source>
        <strain evidence="2">Stay&amp;Tobe</strain>
        <tissue evidence="2">Testes</tissue>
    </source>
</reference>
<proteinExistence type="predicted"/>
<feature type="non-terminal residue" evidence="2">
    <location>
        <position position="1"/>
    </location>
</feature>
<evidence type="ECO:0000313" key="3">
    <source>
        <dbReference type="Proteomes" id="UP001233999"/>
    </source>
</evidence>
<accession>A0AAD7ZAA5</accession>
<evidence type="ECO:0000313" key="2">
    <source>
        <dbReference type="EMBL" id="KAJ9576676.1"/>
    </source>
</evidence>
<feature type="non-terminal residue" evidence="2">
    <location>
        <position position="120"/>
    </location>
</feature>
<keyword evidence="1" id="KW-0472">Membrane</keyword>
<dbReference type="EMBL" id="JASPKZ010009506">
    <property type="protein sequence ID" value="KAJ9576676.1"/>
    <property type="molecule type" value="Genomic_DNA"/>
</dbReference>
<name>A0AAD7ZAA5_DIPPU</name>
<keyword evidence="1" id="KW-0812">Transmembrane</keyword>